<keyword evidence="2" id="KW-1185">Reference proteome</keyword>
<evidence type="ECO:0000313" key="2">
    <source>
        <dbReference type="Proteomes" id="UP000735302"/>
    </source>
</evidence>
<dbReference type="EMBL" id="BLXT01004580">
    <property type="protein sequence ID" value="GFO14740.1"/>
    <property type="molecule type" value="Genomic_DNA"/>
</dbReference>
<reference evidence="1 2" key="1">
    <citation type="journal article" date="2021" name="Elife">
        <title>Chloroplast acquisition without the gene transfer in kleptoplastic sea slugs, Plakobranchus ocellatus.</title>
        <authorList>
            <person name="Maeda T."/>
            <person name="Takahashi S."/>
            <person name="Yoshida T."/>
            <person name="Shimamura S."/>
            <person name="Takaki Y."/>
            <person name="Nagai Y."/>
            <person name="Toyoda A."/>
            <person name="Suzuki Y."/>
            <person name="Arimoto A."/>
            <person name="Ishii H."/>
            <person name="Satoh N."/>
            <person name="Nishiyama T."/>
            <person name="Hasebe M."/>
            <person name="Maruyama T."/>
            <person name="Minagawa J."/>
            <person name="Obokata J."/>
            <person name="Shigenobu S."/>
        </authorList>
    </citation>
    <scope>NUCLEOTIDE SEQUENCE [LARGE SCALE GENOMIC DNA]</scope>
</reference>
<proteinExistence type="predicted"/>
<sequence length="91" mass="10186">MLYEKAIPLNELQAQSQSPWTADGALVSNIARLRSLLLAVALGFGDISTWRGFFRMGSIRLGQCWDWKTKLCTTVDSEKKDGVKLARLRSV</sequence>
<organism evidence="1 2">
    <name type="scientific">Plakobranchus ocellatus</name>
    <dbReference type="NCBI Taxonomy" id="259542"/>
    <lineage>
        <taxon>Eukaryota</taxon>
        <taxon>Metazoa</taxon>
        <taxon>Spiralia</taxon>
        <taxon>Lophotrochozoa</taxon>
        <taxon>Mollusca</taxon>
        <taxon>Gastropoda</taxon>
        <taxon>Heterobranchia</taxon>
        <taxon>Euthyneura</taxon>
        <taxon>Panpulmonata</taxon>
        <taxon>Sacoglossa</taxon>
        <taxon>Placobranchoidea</taxon>
        <taxon>Plakobranchidae</taxon>
        <taxon>Plakobranchus</taxon>
    </lineage>
</organism>
<name>A0AAV4B2B1_9GAST</name>
<dbReference type="Proteomes" id="UP000735302">
    <property type="component" value="Unassembled WGS sequence"/>
</dbReference>
<comment type="caution">
    <text evidence="1">The sequence shown here is derived from an EMBL/GenBank/DDBJ whole genome shotgun (WGS) entry which is preliminary data.</text>
</comment>
<evidence type="ECO:0000313" key="1">
    <source>
        <dbReference type="EMBL" id="GFO14740.1"/>
    </source>
</evidence>
<gene>
    <name evidence="1" type="ORF">PoB_004124500</name>
</gene>
<protein>
    <submittedName>
        <fullName evidence="1">Uncharacterized protein</fullName>
    </submittedName>
</protein>
<dbReference type="AlphaFoldDB" id="A0AAV4B2B1"/>
<accession>A0AAV4B2B1</accession>